<feature type="transmembrane region" description="Helical" evidence="1">
    <location>
        <begin position="114"/>
        <end position="139"/>
    </location>
</feature>
<name>A0ABN7K4I0_9BACT</name>
<reference evidence="2 3" key="1">
    <citation type="submission" date="2020-11" db="EMBL/GenBank/DDBJ databases">
        <authorList>
            <person name="Peeters C."/>
        </authorList>
    </citation>
    <scope>NUCLEOTIDE SEQUENCE [LARGE SCALE GENOMIC DNA]</scope>
    <source>
        <strain evidence="2 3">LMG 7974</strain>
    </source>
</reference>
<dbReference type="RefSeq" id="WP_229932145.1">
    <property type="nucleotide sequence ID" value="NZ_CAJHOF010000002.1"/>
</dbReference>
<keyword evidence="3" id="KW-1185">Reference proteome</keyword>
<keyword evidence="1" id="KW-0472">Membrane</keyword>
<feature type="transmembrane region" description="Helical" evidence="1">
    <location>
        <begin position="16"/>
        <end position="49"/>
    </location>
</feature>
<dbReference type="EMBL" id="CAJHOF010000002">
    <property type="protein sequence ID" value="CAD7287448.1"/>
    <property type="molecule type" value="Genomic_DNA"/>
</dbReference>
<evidence type="ECO:0000313" key="3">
    <source>
        <dbReference type="Proteomes" id="UP000789803"/>
    </source>
</evidence>
<proteinExistence type="predicted"/>
<gene>
    <name evidence="2" type="ORF">LMG7974_00327</name>
</gene>
<feature type="transmembrane region" description="Helical" evidence="1">
    <location>
        <begin position="61"/>
        <end position="79"/>
    </location>
</feature>
<organism evidence="2 3">
    <name type="scientific">Campylobacter majalis</name>
    <dbReference type="NCBI Taxonomy" id="2790656"/>
    <lineage>
        <taxon>Bacteria</taxon>
        <taxon>Pseudomonadati</taxon>
        <taxon>Campylobacterota</taxon>
        <taxon>Epsilonproteobacteria</taxon>
        <taxon>Campylobacterales</taxon>
        <taxon>Campylobacteraceae</taxon>
        <taxon>Campylobacter</taxon>
    </lineage>
</organism>
<accession>A0ABN7K4I0</accession>
<keyword evidence="1" id="KW-0812">Transmembrane</keyword>
<sequence>MQVLSSMRRNSSDLRYLGYVIGITCLFGYEIVTSIFVFLPPLIGVFFTYMIIEYAKKMQKSYIELGFGWYLSIAFLLFAELTHGYYLFSSIVGFFIFYYFAVDWLSVTFKHRKFLLILFVACGYFMTFLISCILCHMQGIEILNWGFEYAVYIAIESIIAIVLFKDRLI</sequence>
<evidence type="ECO:0008006" key="4">
    <source>
        <dbReference type="Google" id="ProtNLM"/>
    </source>
</evidence>
<evidence type="ECO:0000256" key="1">
    <source>
        <dbReference type="SAM" id="Phobius"/>
    </source>
</evidence>
<protein>
    <recommendedName>
        <fullName evidence="4">Integral membrane protein</fullName>
    </recommendedName>
</protein>
<feature type="transmembrane region" description="Helical" evidence="1">
    <location>
        <begin position="145"/>
        <end position="164"/>
    </location>
</feature>
<comment type="caution">
    <text evidence="2">The sequence shown here is derived from an EMBL/GenBank/DDBJ whole genome shotgun (WGS) entry which is preliminary data.</text>
</comment>
<feature type="transmembrane region" description="Helical" evidence="1">
    <location>
        <begin position="85"/>
        <end position="102"/>
    </location>
</feature>
<evidence type="ECO:0000313" key="2">
    <source>
        <dbReference type="EMBL" id="CAD7287448.1"/>
    </source>
</evidence>
<keyword evidence="1" id="KW-1133">Transmembrane helix</keyword>
<dbReference type="Proteomes" id="UP000789803">
    <property type="component" value="Unassembled WGS sequence"/>
</dbReference>